<reference evidence="1 2" key="1">
    <citation type="submission" date="2015-03" db="EMBL/GenBank/DDBJ databases">
        <title>Draft genome sequence of Elstera litoralis.</title>
        <authorList>
            <person name="Rahalkar M.C."/>
            <person name="Dhakephalkar P.K."/>
            <person name="Pore S.D."/>
            <person name="Arora P."/>
            <person name="Kapse N.G."/>
            <person name="Pandit P.S."/>
        </authorList>
    </citation>
    <scope>NUCLEOTIDE SEQUENCE [LARGE SCALE GENOMIC DNA]</scope>
    <source>
        <strain evidence="1 2">Dia-1</strain>
    </source>
</reference>
<dbReference type="Proteomes" id="UP000033774">
    <property type="component" value="Unassembled WGS sequence"/>
</dbReference>
<protein>
    <submittedName>
        <fullName evidence="1">Uncharacterized protein</fullName>
    </submittedName>
</protein>
<proteinExistence type="predicted"/>
<dbReference type="EMBL" id="LAJY01000877">
    <property type="protein sequence ID" value="KJV06895.1"/>
    <property type="molecule type" value="Genomic_DNA"/>
</dbReference>
<keyword evidence="2" id="KW-1185">Reference proteome</keyword>
<gene>
    <name evidence="1" type="ORF">VZ95_20460</name>
</gene>
<accession>A0A0F3IJE7</accession>
<sequence>MMVGLIDGRAVLIEFKGLKHFCYVNTFRKAIVGRRKAFSEGWGYALLYEDGGSIIDLLGRKLPNSTVNLKIIMDSFGHINRSEFFREIRSADEKFSLKDIAALCIQNDFFIETSPWRITKIPNNYTWKMFLP</sequence>
<evidence type="ECO:0000313" key="1">
    <source>
        <dbReference type="EMBL" id="KJV06895.1"/>
    </source>
</evidence>
<organism evidence="1 2">
    <name type="scientific">Elstera litoralis</name>
    <dbReference type="NCBI Taxonomy" id="552518"/>
    <lineage>
        <taxon>Bacteria</taxon>
        <taxon>Pseudomonadati</taxon>
        <taxon>Pseudomonadota</taxon>
        <taxon>Alphaproteobacteria</taxon>
        <taxon>Rhodospirillales</taxon>
        <taxon>Rhodospirillaceae</taxon>
        <taxon>Elstera</taxon>
    </lineage>
</organism>
<comment type="caution">
    <text evidence="1">The sequence shown here is derived from an EMBL/GenBank/DDBJ whole genome shotgun (WGS) entry which is preliminary data.</text>
</comment>
<name>A0A0F3IJE7_9PROT</name>
<evidence type="ECO:0000313" key="2">
    <source>
        <dbReference type="Proteomes" id="UP000033774"/>
    </source>
</evidence>
<dbReference type="AlphaFoldDB" id="A0A0F3IJE7"/>